<dbReference type="GO" id="GO:0046872">
    <property type="term" value="F:metal ion binding"/>
    <property type="evidence" value="ECO:0007669"/>
    <property type="project" value="UniProtKB-KW"/>
</dbReference>
<gene>
    <name evidence="9" type="ORF">SAMN05660923_02545</name>
</gene>
<proteinExistence type="predicted"/>
<dbReference type="EMBL" id="FNNG01000013">
    <property type="protein sequence ID" value="SDX57388.1"/>
    <property type="molecule type" value="Genomic_DNA"/>
</dbReference>
<feature type="transmembrane region" description="Helical" evidence="8">
    <location>
        <begin position="48"/>
        <end position="66"/>
    </location>
</feature>
<keyword evidence="3 9" id="KW-0808">Transferase</keyword>
<keyword evidence="6 8" id="KW-0472">Membrane</keyword>
<feature type="binding site" evidence="7">
    <location>
        <position position="155"/>
    </location>
    <ligand>
        <name>Mg(2+)</name>
        <dbReference type="ChEBI" id="CHEBI:18420"/>
    </ligand>
</feature>
<dbReference type="PANTHER" id="PTHR22926:SF3">
    <property type="entry name" value="UNDECAPRENYL-PHOSPHATE ALPHA-N-ACETYLGLUCOSAMINYL 1-PHOSPHATE TRANSFERASE"/>
    <property type="match status" value="1"/>
</dbReference>
<dbReference type="InterPro" id="IPR000715">
    <property type="entry name" value="Glycosyl_transferase_4"/>
</dbReference>
<sequence length="271" mass="30393">MANIEIMSFVLSFVLSYIGVPMILNMLIENNVVSQNYKGDDIPYTMGLSFVFIHTISVYLIMLIYKFKMTNIALYLISFILMGLVGLLDDLIGDKNIKGFKGHIKSFIKGKLTTGGIKAGTGFLLSLLISLLISKNIIEIIINTLIIALFTNLINLFDLRPGRSIKVFILISIIMLITSNVKEFNFFFYSFYGILVIYLPLDLKGKAMMGDVGSNILGITLGIYCAFTQVFEAKIIFLIALIVLHVLAEKVSFTQIIEDNRLLKFIDNLGR</sequence>
<keyword evidence="7" id="KW-0460">Magnesium</keyword>
<feature type="transmembrane region" description="Helical" evidence="8">
    <location>
        <begin position="215"/>
        <end position="248"/>
    </location>
</feature>
<name>A0A1H3CU05_9FIRM</name>
<feature type="transmembrane region" description="Helical" evidence="8">
    <location>
        <begin position="6"/>
        <end position="28"/>
    </location>
</feature>
<dbReference type="AlphaFoldDB" id="A0A1H3CU05"/>
<keyword evidence="5 8" id="KW-1133">Transmembrane helix</keyword>
<evidence type="ECO:0000256" key="2">
    <source>
        <dbReference type="ARBA" id="ARBA00022475"/>
    </source>
</evidence>
<feature type="transmembrane region" description="Helical" evidence="8">
    <location>
        <begin position="72"/>
        <end position="92"/>
    </location>
</feature>
<evidence type="ECO:0000313" key="9">
    <source>
        <dbReference type="EMBL" id="SDX57388.1"/>
    </source>
</evidence>
<evidence type="ECO:0000256" key="4">
    <source>
        <dbReference type="ARBA" id="ARBA00022692"/>
    </source>
</evidence>
<evidence type="ECO:0000256" key="6">
    <source>
        <dbReference type="ARBA" id="ARBA00023136"/>
    </source>
</evidence>
<feature type="transmembrane region" description="Helical" evidence="8">
    <location>
        <begin position="140"/>
        <end position="157"/>
    </location>
</feature>
<reference evidence="9 10" key="1">
    <citation type="submission" date="2016-10" db="EMBL/GenBank/DDBJ databases">
        <authorList>
            <person name="de Groot N.N."/>
        </authorList>
    </citation>
    <scope>NUCLEOTIDE SEQUENCE [LARGE SCALE GENOMIC DNA]</scope>
    <source>
        <strain evidence="9 10">DSM 23310</strain>
    </source>
</reference>
<feature type="binding site" evidence="7">
    <location>
        <position position="211"/>
    </location>
    <ligand>
        <name>Mg(2+)</name>
        <dbReference type="ChEBI" id="CHEBI:18420"/>
    </ligand>
</feature>
<keyword evidence="7" id="KW-0479">Metal-binding</keyword>
<dbReference type="GO" id="GO:0044038">
    <property type="term" value="P:cell wall macromolecule biosynthetic process"/>
    <property type="evidence" value="ECO:0007669"/>
    <property type="project" value="TreeGrafter"/>
</dbReference>
<dbReference type="RefSeq" id="WP_093754275.1">
    <property type="nucleotide sequence ID" value="NZ_BSYN01000009.1"/>
</dbReference>
<evidence type="ECO:0000256" key="3">
    <source>
        <dbReference type="ARBA" id="ARBA00022679"/>
    </source>
</evidence>
<dbReference type="GO" id="GO:0016780">
    <property type="term" value="F:phosphotransferase activity, for other substituted phosphate groups"/>
    <property type="evidence" value="ECO:0007669"/>
    <property type="project" value="InterPro"/>
</dbReference>
<dbReference type="OrthoDB" id="2679245at2"/>
<evidence type="ECO:0000256" key="7">
    <source>
        <dbReference type="PIRSR" id="PIRSR600715-1"/>
    </source>
</evidence>
<evidence type="ECO:0000256" key="8">
    <source>
        <dbReference type="SAM" id="Phobius"/>
    </source>
</evidence>
<accession>A0A1H3CU05</accession>
<dbReference type="PANTHER" id="PTHR22926">
    <property type="entry name" value="PHOSPHO-N-ACETYLMURAMOYL-PENTAPEPTIDE-TRANSFERASE"/>
    <property type="match status" value="1"/>
</dbReference>
<evidence type="ECO:0000256" key="5">
    <source>
        <dbReference type="ARBA" id="ARBA00022989"/>
    </source>
</evidence>
<evidence type="ECO:0000256" key="1">
    <source>
        <dbReference type="ARBA" id="ARBA00004651"/>
    </source>
</evidence>
<comment type="cofactor">
    <cofactor evidence="7">
        <name>Mg(2+)</name>
        <dbReference type="ChEBI" id="CHEBI:18420"/>
    </cofactor>
</comment>
<keyword evidence="2" id="KW-1003">Cell membrane</keyword>
<evidence type="ECO:0000313" key="10">
    <source>
        <dbReference type="Proteomes" id="UP000198828"/>
    </source>
</evidence>
<dbReference type="GO" id="GO:0071555">
    <property type="term" value="P:cell wall organization"/>
    <property type="evidence" value="ECO:0007669"/>
    <property type="project" value="TreeGrafter"/>
</dbReference>
<keyword evidence="10" id="KW-1185">Reference proteome</keyword>
<keyword evidence="4 8" id="KW-0812">Transmembrane</keyword>
<protein>
    <submittedName>
        <fullName evidence="9">UDP-N-acetylmuramyl pentapeptide phosphotransferase/UDP-N-acetylglucosamine-1-phosphate transferase</fullName>
    </submittedName>
</protein>
<organism evidence="9 10">
    <name type="scientific">Tepidimicrobium xylanilyticum</name>
    <dbReference type="NCBI Taxonomy" id="1123352"/>
    <lineage>
        <taxon>Bacteria</taxon>
        <taxon>Bacillati</taxon>
        <taxon>Bacillota</taxon>
        <taxon>Tissierellia</taxon>
        <taxon>Tissierellales</taxon>
        <taxon>Tepidimicrobiaceae</taxon>
        <taxon>Tepidimicrobium</taxon>
    </lineage>
</organism>
<dbReference type="Proteomes" id="UP000198828">
    <property type="component" value="Unassembled WGS sequence"/>
</dbReference>
<dbReference type="GO" id="GO:0005886">
    <property type="term" value="C:plasma membrane"/>
    <property type="evidence" value="ECO:0007669"/>
    <property type="project" value="UniProtKB-SubCell"/>
</dbReference>
<feature type="transmembrane region" description="Helical" evidence="8">
    <location>
        <begin position="186"/>
        <end position="203"/>
    </location>
</feature>
<comment type="subcellular location">
    <subcellularLocation>
        <location evidence="1">Cell membrane</location>
        <topology evidence="1">Multi-pass membrane protein</topology>
    </subcellularLocation>
</comment>